<comment type="caution">
    <text evidence="3">The sequence shown here is derived from an EMBL/GenBank/DDBJ whole genome shotgun (WGS) entry which is preliminary data.</text>
</comment>
<proteinExistence type="predicted"/>
<reference evidence="4" key="1">
    <citation type="journal article" date="2019" name="Int. J. Syst. Evol. Microbiol.">
        <title>The Global Catalogue of Microorganisms (GCM) 10K type strain sequencing project: providing services to taxonomists for standard genome sequencing and annotation.</title>
        <authorList>
            <consortium name="The Broad Institute Genomics Platform"/>
            <consortium name="The Broad Institute Genome Sequencing Center for Infectious Disease"/>
            <person name="Wu L."/>
            <person name="Ma J."/>
        </authorList>
    </citation>
    <scope>NUCLEOTIDE SEQUENCE [LARGE SCALE GENOMIC DNA]</scope>
    <source>
        <strain evidence="4">JCM 4505</strain>
    </source>
</reference>
<feature type="domain" description="DUF2087" evidence="2">
    <location>
        <begin position="62"/>
        <end position="131"/>
    </location>
</feature>
<evidence type="ECO:0000256" key="1">
    <source>
        <dbReference type="SAM" id="MobiDB-lite"/>
    </source>
</evidence>
<sequence>MSQSTDRQNAGQQNPEPQSPDRQSPEPQSPDQQSAGPQSPHPHDRSARTNPRGVSGLFSGGRLVAIPRKAARREELLAHLAETLFAPDRAYSEPEVNDALRTVHEDCSALRRYLITSGHLTRTRDGSSYRRATTTR</sequence>
<dbReference type="EMBL" id="BAAABV010000015">
    <property type="protein sequence ID" value="GAA0285627.1"/>
    <property type="molecule type" value="Genomic_DNA"/>
</dbReference>
<organism evidence="3 4">
    <name type="scientific">Streptomyces polychromogenes</name>
    <dbReference type="NCBI Taxonomy" id="67342"/>
    <lineage>
        <taxon>Bacteria</taxon>
        <taxon>Bacillati</taxon>
        <taxon>Actinomycetota</taxon>
        <taxon>Actinomycetes</taxon>
        <taxon>Kitasatosporales</taxon>
        <taxon>Streptomycetaceae</taxon>
        <taxon>Streptomyces</taxon>
    </lineage>
</organism>
<keyword evidence="4" id="KW-1185">Reference proteome</keyword>
<dbReference type="Proteomes" id="UP001501867">
    <property type="component" value="Unassembled WGS sequence"/>
</dbReference>
<evidence type="ECO:0000313" key="3">
    <source>
        <dbReference type="EMBL" id="GAA0285627.1"/>
    </source>
</evidence>
<evidence type="ECO:0000259" key="2">
    <source>
        <dbReference type="Pfam" id="PF09860"/>
    </source>
</evidence>
<dbReference type="Pfam" id="PF09860">
    <property type="entry name" value="DUF2087"/>
    <property type="match status" value="1"/>
</dbReference>
<dbReference type="InterPro" id="IPR018656">
    <property type="entry name" value="DUF2087"/>
</dbReference>
<feature type="region of interest" description="Disordered" evidence="1">
    <location>
        <begin position="1"/>
        <end position="61"/>
    </location>
</feature>
<protein>
    <recommendedName>
        <fullName evidence="2">DUF2087 domain-containing protein</fullName>
    </recommendedName>
</protein>
<feature type="compositionally biased region" description="Low complexity" evidence="1">
    <location>
        <begin position="20"/>
        <end position="34"/>
    </location>
</feature>
<feature type="compositionally biased region" description="Polar residues" evidence="1">
    <location>
        <begin position="1"/>
        <end position="14"/>
    </location>
</feature>
<name>A0ABP3EYZ8_9ACTN</name>
<gene>
    <name evidence="3" type="ORF">GCM10010302_24870</name>
</gene>
<accession>A0ABP3EYZ8</accession>
<evidence type="ECO:0000313" key="4">
    <source>
        <dbReference type="Proteomes" id="UP001501867"/>
    </source>
</evidence>